<proteinExistence type="predicted"/>
<reference evidence="2 3" key="2">
    <citation type="submission" date="2006-09" db="EMBL/GenBank/DDBJ databases">
        <authorList>
            <consortium name="The Klebsiella pneumonia Genome Sequencing Project"/>
            <person name="McClelland M."/>
            <person name="Sanderson E.K."/>
            <person name="Spieth J."/>
            <person name="Clifton W.S."/>
            <person name="Latreille P."/>
            <person name="Sabo A."/>
            <person name="Pepin K."/>
            <person name="Bhonagiri V."/>
            <person name="Porwollik S."/>
            <person name="Ali J."/>
            <person name="Wilson R.K."/>
        </authorList>
    </citation>
    <scope>NUCLEOTIDE SEQUENCE [LARGE SCALE GENOMIC DNA]</scope>
    <source>
        <strain evidence="3">ATCC 700721 / MGH 78578</strain>
    </source>
</reference>
<dbReference type="InterPro" id="IPR025130">
    <property type="entry name" value="DUF4056"/>
</dbReference>
<evidence type="ECO:0000256" key="1">
    <source>
        <dbReference type="SAM" id="SignalP"/>
    </source>
</evidence>
<accession>A6T9F8</accession>
<gene>
    <name evidence="2" type="ORF">KPN_01798</name>
</gene>
<dbReference type="EnsemblBacteria" id="ABR77229">
    <property type="protein sequence ID" value="ABR77229"/>
    <property type="gene ID" value="KPN_01798"/>
</dbReference>
<dbReference type="AlphaFoldDB" id="A6T9F8"/>
<protein>
    <recommendedName>
        <fullName evidence="4">DUF4056 domain-containing protein</fullName>
    </recommendedName>
</protein>
<dbReference type="Proteomes" id="UP000000265">
    <property type="component" value="Chromosome"/>
</dbReference>
<dbReference type="EMBL" id="CP000647">
    <property type="protein sequence ID" value="ABR77229.1"/>
    <property type="molecule type" value="Genomic_DNA"/>
</dbReference>
<evidence type="ECO:0000313" key="2">
    <source>
        <dbReference type="EMBL" id="ABR77229.1"/>
    </source>
</evidence>
<dbReference type="RefSeq" id="WP_015958455.1">
    <property type="nucleotide sequence ID" value="NC_009648.1"/>
</dbReference>
<evidence type="ECO:0008006" key="4">
    <source>
        <dbReference type="Google" id="ProtNLM"/>
    </source>
</evidence>
<name>A6T9F8_KLEP7</name>
<organism evidence="2 3">
    <name type="scientific">Klebsiella pneumoniae subsp. pneumoniae (strain ATCC 700721 / MGH 78578)</name>
    <dbReference type="NCBI Taxonomy" id="272620"/>
    <lineage>
        <taxon>Bacteria</taxon>
        <taxon>Pseudomonadati</taxon>
        <taxon>Pseudomonadota</taxon>
        <taxon>Gammaproteobacteria</taxon>
        <taxon>Enterobacterales</taxon>
        <taxon>Enterobacteriaceae</taxon>
        <taxon>Klebsiella/Raoultella group</taxon>
        <taxon>Klebsiella</taxon>
        <taxon>Klebsiella pneumoniae complex</taxon>
    </lineage>
</organism>
<evidence type="ECO:0000313" key="3">
    <source>
        <dbReference type="Proteomes" id="UP000000265"/>
    </source>
</evidence>
<dbReference type="KEGG" id="kpn:KPN_01798"/>
<dbReference type="HOGENOM" id="CLU_062633_0_0_6"/>
<keyword evidence="1" id="KW-0732">Signal</keyword>
<dbReference type="STRING" id="272620.KPN_01798"/>
<dbReference type="PaxDb" id="272620-KPN_01798"/>
<sequence>MRKAFWLLFALALALALALPALAQDPVLPAVTAIHTAPTLGELPPPESLRPCCAFGYDLHVRAAGIPIPMYQIGNVLTLGTLGKHHYNDSAFGAVKNLLGLSEEQNGLIYTRRGGFIDIAHVRDTADNTFYLFNRIAPTLGQAGRIFYSEELGVRRVQLNAFTPPAGVRQRYQLAAWLAGHLAFEIAQWHEIAQWYGFQSVPGFSEEISAFSPEDLYSNLLGARLAINVILSGHGGSLEDYNQAMDAALKQVLTRLLVATRGETEAMFQQIDGDWWNSHRRVPDKFLVLKRNYDLQENRLPTPVPFETMPPYRLTMPEQVGGFRLRDLGELQIYPGHDMQALPVPAQYYGAGAFQGLADRAHEADKTQLARTEK</sequence>
<dbReference type="Pfam" id="PF13265">
    <property type="entry name" value="DUF4056"/>
    <property type="match status" value="1"/>
</dbReference>
<feature type="chain" id="PRO_5005660322" description="DUF4056 domain-containing protein" evidence="1">
    <location>
        <begin position="24"/>
        <end position="374"/>
    </location>
</feature>
<reference evidence="2 3" key="1">
    <citation type="journal article" date="2001" name="Nature">
        <title>Complete genome sequence of Salmonella enterica serovar Typhimurium LT2.</title>
        <authorList>
            <person name="McClelland M."/>
            <person name="Sanderson K.E."/>
            <person name="Spieth J."/>
            <person name="Clifton S.W."/>
            <person name="Latreille P."/>
            <person name="Courtney L."/>
            <person name="Porwollik S."/>
            <person name="Ali J."/>
            <person name="Dante M."/>
            <person name="Du F."/>
            <person name="Hou S."/>
            <person name="Layman D."/>
            <person name="Leonard S."/>
            <person name="Nguyen C."/>
            <person name="Scott K."/>
            <person name="Holmes A."/>
            <person name="Grewal N."/>
            <person name="Mulvaney E."/>
            <person name="Ryan E."/>
            <person name="Sun H."/>
            <person name="Florea L."/>
            <person name="Miller W."/>
            <person name="Stoneking T."/>
            <person name="Nhan M."/>
            <person name="Waterston R."/>
            <person name="Wilson R.K."/>
        </authorList>
    </citation>
    <scope>NUCLEOTIDE SEQUENCE [LARGE SCALE GENOMIC DNA]</scope>
    <source>
        <strain evidence="3">ATCC 700721 / MGH 78578</strain>
    </source>
</reference>
<feature type="signal peptide" evidence="1">
    <location>
        <begin position="1"/>
        <end position="23"/>
    </location>
</feature>